<evidence type="ECO:0000313" key="5">
    <source>
        <dbReference type="Proteomes" id="UP000236291"/>
    </source>
</evidence>
<dbReference type="InterPro" id="IPR007321">
    <property type="entry name" value="Transposase_28"/>
</dbReference>
<dbReference type="Proteomes" id="UP000236291">
    <property type="component" value="Unassembled WGS sequence"/>
</dbReference>
<dbReference type="PANTHER" id="PTHR31099">
    <property type="entry name" value="OS06G0165300 PROTEIN"/>
    <property type="match status" value="1"/>
</dbReference>
<reference evidence="4 5" key="2">
    <citation type="journal article" date="2017" name="Front. Plant Sci.">
        <title>Gene Classification and Mining of Molecular Markers Useful in Red Clover (Trifolium pratense) Breeding.</title>
        <authorList>
            <person name="Istvanek J."/>
            <person name="Dluhosova J."/>
            <person name="Dluhos P."/>
            <person name="Patkova L."/>
            <person name="Nedelnik J."/>
            <person name="Repkova J."/>
        </authorList>
    </citation>
    <scope>NUCLEOTIDE SEQUENCE [LARGE SCALE GENOMIC DNA]</scope>
    <source>
        <strain evidence="5">cv. Tatra</strain>
        <tissue evidence="4">Young leaves</tissue>
    </source>
</reference>
<protein>
    <recommendedName>
        <fullName evidence="3">Transposase (putative) gypsy type domain-containing protein</fullName>
    </recommendedName>
</protein>
<evidence type="ECO:0000259" key="3">
    <source>
        <dbReference type="Pfam" id="PF04195"/>
    </source>
</evidence>
<keyword evidence="1" id="KW-0175">Coiled coil</keyword>
<reference evidence="4 5" key="1">
    <citation type="journal article" date="2014" name="Am. J. Bot.">
        <title>Genome assembly and annotation for red clover (Trifolium pratense; Fabaceae).</title>
        <authorList>
            <person name="Istvanek J."/>
            <person name="Jaros M."/>
            <person name="Krenek A."/>
            <person name="Repkova J."/>
        </authorList>
    </citation>
    <scope>NUCLEOTIDE SEQUENCE [LARGE SCALE GENOMIC DNA]</scope>
    <source>
        <strain evidence="5">cv. Tatra</strain>
        <tissue evidence="4">Young leaves</tissue>
    </source>
</reference>
<feature type="compositionally biased region" description="Basic and acidic residues" evidence="2">
    <location>
        <begin position="413"/>
        <end position="429"/>
    </location>
</feature>
<name>A0A2K3NEN0_TRIPR</name>
<organism evidence="4 5">
    <name type="scientific">Trifolium pratense</name>
    <name type="common">Red clover</name>
    <dbReference type="NCBI Taxonomy" id="57577"/>
    <lineage>
        <taxon>Eukaryota</taxon>
        <taxon>Viridiplantae</taxon>
        <taxon>Streptophyta</taxon>
        <taxon>Embryophyta</taxon>
        <taxon>Tracheophyta</taxon>
        <taxon>Spermatophyta</taxon>
        <taxon>Magnoliopsida</taxon>
        <taxon>eudicotyledons</taxon>
        <taxon>Gunneridae</taxon>
        <taxon>Pentapetalae</taxon>
        <taxon>rosids</taxon>
        <taxon>fabids</taxon>
        <taxon>Fabales</taxon>
        <taxon>Fabaceae</taxon>
        <taxon>Papilionoideae</taxon>
        <taxon>50 kb inversion clade</taxon>
        <taxon>NPAAA clade</taxon>
        <taxon>Hologalegina</taxon>
        <taxon>IRL clade</taxon>
        <taxon>Trifolieae</taxon>
        <taxon>Trifolium</taxon>
    </lineage>
</organism>
<evidence type="ECO:0000256" key="2">
    <source>
        <dbReference type="SAM" id="MobiDB-lite"/>
    </source>
</evidence>
<dbReference type="EMBL" id="ASHM01020156">
    <property type="protein sequence ID" value="PNY01479.1"/>
    <property type="molecule type" value="Genomic_DNA"/>
</dbReference>
<sequence length="670" mass="75307">MVILRELDENEGRISASSPGYLEWARQVRAHYTRANGVLNSRGFYSELWGFDVGSSGDSDSDSDSSSSSDSDCVIISPSSFTGKRKNPCRDLVVAGYTPVTMEVSSKYTSVEMVRSFRKAVKLTDPKHEESIITEPVREDEFVFFKNDTPPDYFYLYTGVIQPLNLWLPFTSFEAEMLRVLNVAPTQLHPNSWAFVKAFEVMCLGFELTPSIGVFFSFYHIKNLKPQTMVSLSSQPNHRLLSLYASNFKGFKDSFFRVRSGDQLPDLMYDEVGDPLFPFYWTDNPRLIKGTIFETLSDFEQDVVNFLDSYALMDTADILRCEGNSEALTEYLQRMRTISNEERLAFLAKARQQKANPAAAVTDPLKQLQVEEAGAKEGRSKRKHDGRIPVEIPGKVAAKVVGTEGVVPPSKKQKTEKTSQKAGGADKGKGAASSSTQPSPQDADAAATLSWSSFDPFEFIERGVTMVGDMTRFTNTPTEDLRRKALEYEVKGTLLNYLLTNRQEQEVQEAKRKVKTVDDHLADIEKKYSETKTKLEEDIRKLKESQEGEAERLKKEYEDKLAKVKESYAASETKLKENVAAQDEKISKLSKEKDAAVFSVGTLGEEKERLETDVKELQLYAANQYDEGFAYAIEQVKLLFPDLDAKRLAEADAMNQIIDGKLAPYVPPGE</sequence>
<feature type="coiled-coil region" evidence="1">
    <location>
        <begin position="500"/>
        <end position="592"/>
    </location>
</feature>
<dbReference type="PANTHER" id="PTHR31099:SF28">
    <property type="entry name" value="F5J5.12"/>
    <property type="match status" value="1"/>
</dbReference>
<evidence type="ECO:0000313" key="4">
    <source>
        <dbReference type="EMBL" id="PNY01479.1"/>
    </source>
</evidence>
<gene>
    <name evidence="4" type="ORF">L195_g024776</name>
</gene>
<evidence type="ECO:0000256" key="1">
    <source>
        <dbReference type="SAM" id="Coils"/>
    </source>
</evidence>
<dbReference type="AlphaFoldDB" id="A0A2K3NEN0"/>
<accession>A0A2K3NEN0</accession>
<proteinExistence type="predicted"/>
<comment type="caution">
    <text evidence="4">The sequence shown here is derived from an EMBL/GenBank/DDBJ whole genome shotgun (WGS) entry which is preliminary data.</text>
</comment>
<feature type="region of interest" description="Disordered" evidence="2">
    <location>
        <begin position="372"/>
        <end position="446"/>
    </location>
</feature>
<feature type="domain" description="Transposase (putative) gypsy type" evidence="3">
    <location>
        <begin position="166"/>
        <end position="222"/>
    </location>
</feature>
<dbReference type="Pfam" id="PF04195">
    <property type="entry name" value="Transposase_28"/>
    <property type="match status" value="1"/>
</dbReference>